<reference evidence="6 7" key="1">
    <citation type="submission" date="2019-05" db="EMBL/GenBank/DDBJ databases">
        <title>Identification and Biocontrol Activity Analysis of Biocontrol Strain PF-1 Based on Genome-wide Data.</title>
        <authorList>
            <person name="Qi J."/>
        </authorList>
    </citation>
    <scope>NUCLEOTIDE SEQUENCE [LARGE SCALE GENOMIC DNA]</scope>
    <source>
        <strain evidence="6 7">PF-1</strain>
    </source>
</reference>
<feature type="domain" description="Cytochrome c-552/4" evidence="5">
    <location>
        <begin position="81"/>
        <end position="108"/>
    </location>
</feature>
<dbReference type="SUPFAM" id="SSF48371">
    <property type="entry name" value="ARM repeat"/>
    <property type="match status" value="1"/>
</dbReference>
<dbReference type="InterPro" id="IPR036280">
    <property type="entry name" value="Multihaem_cyt_sf"/>
</dbReference>
<protein>
    <submittedName>
        <fullName evidence="6">Tetratricopeptide repeat protein</fullName>
    </submittedName>
</protein>
<dbReference type="Gene3D" id="1.25.10.10">
    <property type="entry name" value="Leucine-rich Repeat Variant"/>
    <property type="match status" value="1"/>
</dbReference>
<comment type="caution">
    <text evidence="6">The sequence shown here is derived from an EMBL/GenBank/DDBJ whole genome shotgun (WGS) entry which is preliminary data.</text>
</comment>
<keyword evidence="2" id="KW-0802">TPR repeat</keyword>
<dbReference type="PANTHER" id="PTHR35038:SF8">
    <property type="entry name" value="C-TYPE POLYHEME CYTOCHROME OMCC"/>
    <property type="match status" value="1"/>
</dbReference>
<dbReference type="InterPro" id="IPR051829">
    <property type="entry name" value="Multiheme_Cytochr_ET"/>
</dbReference>
<dbReference type="InterPro" id="IPR016024">
    <property type="entry name" value="ARM-type_fold"/>
</dbReference>
<dbReference type="Gene3D" id="1.10.1130.10">
    <property type="entry name" value="Flavocytochrome C3, Chain A"/>
    <property type="match status" value="2"/>
</dbReference>
<evidence type="ECO:0000313" key="6">
    <source>
        <dbReference type="EMBL" id="TMM66386.1"/>
    </source>
</evidence>
<gene>
    <name evidence="6" type="ORF">FEF10_02715</name>
</gene>
<feature type="region of interest" description="Disordered" evidence="3">
    <location>
        <begin position="385"/>
        <end position="406"/>
    </location>
</feature>
<dbReference type="Proteomes" id="UP000310095">
    <property type="component" value="Unassembled WGS sequence"/>
</dbReference>
<evidence type="ECO:0000256" key="3">
    <source>
        <dbReference type="SAM" id="MobiDB-lite"/>
    </source>
</evidence>
<dbReference type="PROSITE" id="PS50005">
    <property type="entry name" value="TPR"/>
    <property type="match status" value="1"/>
</dbReference>
<dbReference type="SUPFAM" id="SSF48695">
    <property type="entry name" value="Multiheme cytochromes"/>
    <property type="match status" value="1"/>
</dbReference>
<feature type="domain" description="Cytochrome c-552/4" evidence="5">
    <location>
        <begin position="209"/>
        <end position="249"/>
    </location>
</feature>
<organism evidence="6 7">
    <name type="scientific">Pseudomonas protegens</name>
    <dbReference type="NCBI Taxonomy" id="380021"/>
    <lineage>
        <taxon>Bacteria</taxon>
        <taxon>Pseudomonadati</taxon>
        <taxon>Pseudomonadota</taxon>
        <taxon>Gammaproteobacteria</taxon>
        <taxon>Pseudomonadales</taxon>
        <taxon>Pseudomonadaceae</taxon>
        <taxon>Pseudomonas</taxon>
    </lineage>
</organism>
<evidence type="ECO:0000256" key="2">
    <source>
        <dbReference type="PROSITE-ProRule" id="PRU00339"/>
    </source>
</evidence>
<dbReference type="InterPro" id="IPR011989">
    <property type="entry name" value="ARM-like"/>
</dbReference>
<sequence>MPKPKKSNPRPTPPASTAPSPHRYLFPFGALLLLLVLGGLVWFLLAEPPRLAAPQVAAAPPPAQPKAVPALPAAQYVDEQACQGCHQAQARDWQGSHHQLAMQEANPQTVLGNFNEQRFKAEGESTRLFRRGTEFWVNTPGADGRPADFKVAYTFGIEPLQQYLIEVGQGRLQALGVAWDTRKQQWFHLYPGQGVNFKNPLHWSKPSQNANFMCVECHTTGYQRNFSASQERFDSRWNSLGVGCQACHGPASNHLQATASKATLANAGFAVDLKAASATQEIETCARCHARRAPLGDGYHVGQRLMDDYLPSALTRELYALDGKIKDEVFEYGSFAQSKMFDKGVRCSNCHNPHSTQLKAPGNAVCLQCHNPAGKSAAAGIDGRGLQAKDYDSPEHHRHTPGQPGAQCVDCHMPGKVYMGNDYRHDHSFSLPNPLRAQKLGTADACLSCHQGQQAGERISRQFRLWTANSPPQPPRYDDSLWLIRGGHPGAAQALQEQLQRSDLPPIRRATLLAELANYPSAQALQLATQALGHAEPQVRESAVRATSALVPPAERGPLLVPLLQDPVKAVRITAARDLLGAARSGLGPAQGAWDKALGEYEAVQLSLVERAEANLNLAMLYQASGRGAEVEPYLRAALRRDSDFFPALVTLGQWLEANGRSQEAQQLLAQALQQHPESALLQHTRGLSLIRGGDTARAMAALKKAAELEPQNPQYAYVLAVALHDSGQQDAANRQLQALLQRQPTQRNARLSLIQYYLESGQEPKAQALMQQWKQLNPGDPALQ</sequence>
<dbReference type="InterPro" id="IPR019734">
    <property type="entry name" value="TPR_rpt"/>
</dbReference>
<evidence type="ECO:0000259" key="5">
    <source>
        <dbReference type="Pfam" id="PF13435"/>
    </source>
</evidence>
<name>A0ABY2VQI2_9PSED</name>
<dbReference type="EMBL" id="VAVY01000001">
    <property type="protein sequence ID" value="TMM66386.1"/>
    <property type="molecule type" value="Genomic_DNA"/>
</dbReference>
<dbReference type="InterPro" id="IPR011990">
    <property type="entry name" value="TPR-like_helical_dom_sf"/>
</dbReference>
<dbReference type="RefSeq" id="WP_011061128.1">
    <property type="nucleotide sequence ID" value="NZ_CP022097.2"/>
</dbReference>
<dbReference type="SMART" id="SM00028">
    <property type="entry name" value="TPR"/>
    <property type="match status" value="3"/>
</dbReference>
<evidence type="ECO:0000313" key="7">
    <source>
        <dbReference type="Proteomes" id="UP000310095"/>
    </source>
</evidence>
<evidence type="ECO:0000256" key="1">
    <source>
        <dbReference type="ARBA" id="ARBA00022729"/>
    </source>
</evidence>
<dbReference type="Gene3D" id="1.25.40.10">
    <property type="entry name" value="Tetratricopeptide repeat domain"/>
    <property type="match status" value="1"/>
</dbReference>
<dbReference type="Pfam" id="PF13432">
    <property type="entry name" value="TPR_16"/>
    <property type="match status" value="2"/>
</dbReference>
<dbReference type="SUPFAM" id="SSF48452">
    <property type="entry name" value="TPR-like"/>
    <property type="match status" value="1"/>
</dbReference>
<feature type="region of interest" description="Disordered" evidence="3">
    <location>
        <begin position="1"/>
        <end position="20"/>
    </location>
</feature>
<accession>A0ABY2VQI2</accession>
<dbReference type="InterPro" id="IPR023155">
    <property type="entry name" value="Cyt_c-552/4"/>
</dbReference>
<dbReference type="Pfam" id="PF09699">
    <property type="entry name" value="Paired_CXXCH_1"/>
    <property type="match status" value="1"/>
</dbReference>
<feature type="domain" description="Doubled CXXCH motif" evidence="4">
    <location>
        <begin position="343"/>
        <end position="373"/>
    </location>
</feature>
<dbReference type="InterPro" id="IPR010177">
    <property type="entry name" value="Paired_CXXCH_1"/>
</dbReference>
<proteinExistence type="predicted"/>
<feature type="repeat" description="TPR" evidence="2">
    <location>
        <begin position="680"/>
        <end position="713"/>
    </location>
</feature>
<keyword evidence="7" id="KW-1185">Reference proteome</keyword>
<dbReference type="Pfam" id="PF13435">
    <property type="entry name" value="Cytochrome_C554"/>
    <property type="match status" value="2"/>
</dbReference>
<keyword evidence="1" id="KW-0732">Signal</keyword>
<dbReference type="PANTHER" id="PTHR35038">
    <property type="entry name" value="DISSIMILATORY SULFITE REDUCTASE SIRA"/>
    <property type="match status" value="1"/>
</dbReference>
<evidence type="ECO:0000259" key="4">
    <source>
        <dbReference type="Pfam" id="PF09699"/>
    </source>
</evidence>